<keyword evidence="4" id="KW-1185">Reference proteome</keyword>
<name>A0A0R2K1Y9_9LACO</name>
<organism evidence="1 3">
    <name type="scientific">Pediococcus ethanolidurans</name>
    <dbReference type="NCBI Taxonomy" id="319653"/>
    <lineage>
        <taxon>Bacteria</taxon>
        <taxon>Bacillati</taxon>
        <taxon>Bacillota</taxon>
        <taxon>Bacilli</taxon>
        <taxon>Lactobacillales</taxon>
        <taxon>Lactobacillaceae</taxon>
        <taxon>Pediococcus</taxon>
    </lineage>
</organism>
<sequence length="403" mass="47181">MAREQVTNLVIIGNGFDLACNIETSFSNFISSKYNELKNEFKTAYIDFLNFSKNSRIHSNTEENMIKEFEERFLKLNGTENFWMILLLLNMQIHAIPNWCDIEAVIRDFLLNNSEINIQKLIFYITKEQKENNQNFTIGYSSESSLNFLEICALILLKENQKIDQFMKSPYRYLMCQLKDFESNFRLYLNEVVKAKATEYNLKSGKLFDLIVQDDFSAVNNEVENIVDFNYTMPAVFDNPTQIGGVMTKIARVDHVHGDLKDNNLILGIDSSNISVDDEKYKFTKTYRELSLHINRTKNRLLPNTVKRINIFGHSLDEQDYSYFQAIFDRYDLYSSEVVIEFDYSIYNLDLKSQIKGQVYQGIIDLIQKYADTLTNVAHGKNLLHKLLLEERLIMREIDINDL</sequence>
<evidence type="ECO:0000313" key="3">
    <source>
        <dbReference type="Proteomes" id="UP000051749"/>
    </source>
</evidence>
<dbReference type="InterPro" id="IPR025935">
    <property type="entry name" value="AbiH"/>
</dbReference>
<protein>
    <submittedName>
        <fullName evidence="2">Bacteriophage abortive infection AbiH</fullName>
    </submittedName>
</protein>
<dbReference type="EMBL" id="JQBY01000001">
    <property type="protein sequence ID" value="KRN83615.1"/>
    <property type="molecule type" value="Genomic_DNA"/>
</dbReference>
<dbReference type="GeneID" id="76042568"/>
<evidence type="ECO:0000313" key="2">
    <source>
        <dbReference type="EMBL" id="SER02533.1"/>
    </source>
</evidence>
<dbReference type="OrthoDB" id="9810135at2"/>
<dbReference type="STRING" id="319653.SAMN04487973_10183"/>
<comment type="caution">
    <text evidence="1">The sequence shown here is derived from an EMBL/GenBank/DDBJ whole genome shotgun (WGS) entry which is preliminary data.</text>
</comment>
<dbReference type="AlphaFoldDB" id="A0A0R2K1Y9"/>
<gene>
    <name evidence="1" type="ORF">IV87_GL000084</name>
    <name evidence="2" type="ORF">SAMN04487973_10183</name>
</gene>
<dbReference type="Proteomes" id="UP000051749">
    <property type="component" value="Unassembled WGS sequence"/>
</dbReference>
<reference evidence="1 3" key="1">
    <citation type="journal article" date="2015" name="Genome Announc.">
        <title>Expanding the biotechnology potential of lactobacilli through comparative genomics of 213 strains and associated genera.</title>
        <authorList>
            <person name="Sun Z."/>
            <person name="Harris H.M."/>
            <person name="McCann A."/>
            <person name="Guo C."/>
            <person name="Argimon S."/>
            <person name="Zhang W."/>
            <person name="Yang X."/>
            <person name="Jeffery I.B."/>
            <person name="Cooney J.C."/>
            <person name="Kagawa T.F."/>
            <person name="Liu W."/>
            <person name="Song Y."/>
            <person name="Salvetti E."/>
            <person name="Wrobel A."/>
            <person name="Rasinkangas P."/>
            <person name="Parkhill J."/>
            <person name="Rea M.C."/>
            <person name="O'Sullivan O."/>
            <person name="Ritari J."/>
            <person name="Douillard F.P."/>
            <person name="Paul Ross R."/>
            <person name="Yang R."/>
            <person name="Briner A.E."/>
            <person name="Felis G.E."/>
            <person name="de Vos W.M."/>
            <person name="Barrangou R."/>
            <person name="Klaenhammer T.R."/>
            <person name="Caufield P.W."/>
            <person name="Cui Y."/>
            <person name="Zhang H."/>
            <person name="O'Toole P.W."/>
        </authorList>
    </citation>
    <scope>NUCLEOTIDE SEQUENCE [LARGE SCALE GENOMIC DNA]</scope>
    <source>
        <strain evidence="1 3">DSM 22301</strain>
    </source>
</reference>
<accession>A0A0R2K1Y9</accession>
<reference evidence="2 4" key="2">
    <citation type="submission" date="2016-10" db="EMBL/GenBank/DDBJ databases">
        <authorList>
            <person name="Varghese N."/>
            <person name="Submissions S."/>
        </authorList>
    </citation>
    <scope>NUCLEOTIDE SEQUENCE [LARGE SCALE GENOMIC DNA]</scope>
    <source>
        <strain evidence="2 4">CGMCC 1.3889</strain>
    </source>
</reference>
<dbReference type="Pfam" id="PF14253">
    <property type="entry name" value="AbiH"/>
    <property type="match status" value="1"/>
</dbReference>
<evidence type="ECO:0000313" key="1">
    <source>
        <dbReference type="EMBL" id="KRN83615.1"/>
    </source>
</evidence>
<dbReference type="PATRIC" id="fig|319653.3.peg.84"/>
<dbReference type="RefSeq" id="WP_057804929.1">
    <property type="nucleotide sequence ID" value="NZ_BJYP01000001.1"/>
</dbReference>
<evidence type="ECO:0000313" key="4">
    <source>
        <dbReference type="Proteomes" id="UP000182818"/>
    </source>
</evidence>
<proteinExistence type="predicted"/>
<dbReference type="Proteomes" id="UP000182818">
    <property type="component" value="Unassembled WGS sequence"/>
</dbReference>
<dbReference type="EMBL" id="FOGK01000001">
    <property type="protein sequence ID" value="SER02533.1"/>
    <property type="molecule type" value="Genomic_DNA"/>
</dbReference>